<dbReference type="Proteomes" id="UP001597469">
    <property type="component" value="Unassembled WGS sequence"/>
</dbReference>
<dbReference type="EMBL" id="JBHULN010000030">
    <property type="protein sequence ID" value="MFD2574517.1"/>
    <property type="molecule type" value="Genomic_DNA"/>
</dbReference>
<reference evidence="2" key="1">
    <citation type="journal article" date="2019" name="Int. J. Syst. Evol. Microbiol.">
        <title>The Global Catalogue of Microorganisms (GCM) 10K type strain sequencing project: providing services to taxonomists for standard genome sequencing and annotation.</title>
        <authorList>
            <consortium name="The Broad Institute Genomics Platform"/>
            <consortium name="The Broad Institute Genome Sequencing Center for Infectious Disease"/>
            <person name="Wu L."/>
            <person name="Ma J."/>
        </authorList>
    </citation>
    <scope>NUCLEOTIDE SEQUENCE [LARGE SCALE GENOMIC DNA]</scope>
    <source>
        <strain evidence="2">KCTC 42805</strain>
    </source>
</reference>
<protein>
    <recommendedName>
        <fullName evidence="3">WYL domain-containing protein</fullName>
    </recommendedName>
</protein>
<organism evidence="1 2">
    <name type="scientific">Spirosoma soli</name>
    <dbReference type="NCBI Taxonomy" id="1770529"/>
    <lineage>
        <taxon>Bacteria</taxon>
        <taxon>Pseudomonadati</taxon>
        <taxon>Bacteroidota</taxon>
        <taxon>Cytophagia</taxon>
        <taxon>Cytophagales</taxon>
        <taxon>Cytophagaceae</taxon>
        <taxon>Spirosoma</taxon>
    </lineage>
</organism>
<proteinExistence type="predicted"/>
<keyword evidence="2" id="KW-1185">Reference proteome</keyword>
<evidence type="ECO:0008006" key="3">
    <source>
        <dbReference type="Google" id="ProtNLM"/>
    </source>
</evidence>
<evidence type="ECO:0000313" key="2">
    <source>
        <dbReference type="Proteomes" id="UP001597469"/>
    </source>
</evidence>
<accession>A0ABW5MDR2</accession>
<comment type="caution">
    <text evidence="1">The sequence shown here is derived from an EMBL/GenBank/DDBJ whole genome shotgun (WGS) entry which is preliminary data.</text>
</comment>
<gene>
    <name evidence="1" type="ORF">ACFSUS_28030</name>
</gene>
<sequence length="108" mass="12559">MDISLQNKFLQLIDSAIKSRLVVQLKHKGTWRTVEPYMAGIHQQKQTASLYCYCRDVIPGQQLGNTRWQIFNLDDIEDMELTLYGFETHIDYRGKAESFKPVYAKMAA</sequence>
<name>A0ABW5MDR2_9BACT</name>
<dbReference type="RefSeq" id="WP_381528331.1">
    <property type="nucleotide sequence ID" value="NZ_JBHULN010000030.1"/>
</dbReference>
<evidence type="ECO:0000313" key="1">
    <source>
        <dbReference type="EMBL" id="MFD2574517.1"/>
    </source>
</evidence>